<keyword evidence="10 12" id="KW-0326">Glycosidase</keyword>
<dbReference type="InterPro" id="IPR048535">
    <property type="entry name" value="RRN6_beta-prop"/>
</dbReference>
<keyword evidence="9 13" id="KW-0325">Glycoprotein</keyword>
<evidence type="ECO:0000256" key="6">
    <source>
        <dbReference type="ARBA" id="ARBA00022968"/>
    </source>
</evidence>
<reference evidence="18 19" key="1">
    <citation type="journal article" date="2019" name="Front. Genet.">
        <title>Whole-Genome Sequencing of the Opportunistic Yeast Pathogen Candida inconspicua Uncovers Its Hybrid Origin.</title>
        <authorList>
            <person name="Mixao V."/>
            <person name="Hansen A.P."/>
            <person name="Saus E."/>
            <person name="Boekhout T."/>
            <person name="Lass-Florl C."/>
            <person name="Gabaldon T."/>
        </authorList>
    </citation>
    <scope>NUCLEOTIDE SEQUENCE [LARGE SCALE GENOMIC DNA]</scope>
    <source>
        <strain evidence="18 19">CBS 180</strain>
    </source>
</reference>
<dbReference type="InterPro" id="IPR031335">
    <property type="entry name" value="Glyco_hydro_63_C"/>
</dbReference>
<keyword evidence="8" id="KW-0472">Membrane</keyword>
<dbReference type="InterPro" id="IPR008928">
    <property type="entry name" value="6-hairpin_glycosidase_sf"/>
</dbReference>
<evidence type="ECO:0000256" key="5">
    <source>
        <dbReference type="ARBA" id="ARBA00022824"/>
    </source>
</evidence>
<evidence type="ECO:0000259" key="16">
    <source>
        <dbReference type="Pfam" id="PF10214"/>
    </source>
</evidence>
<dbReference type="Gene3D" id="1.50.10.10">
    <property type="match status" value="1"/>
</dbReference>
<dbReference type="OrthoDB" id="410058at2759"/>
<dbReference type="PANTHER" id="PTHR10412:SF11">
    <property type="entry name" value="MANNOSYL-OLIGOSACCHARIDE GLUCOSIDASE"/>
    <property type="match status" value="1"/>
</dbReference>
<keyword evidence="4 12" id="KW-0378">Hydrolase</keyword>
<dbReference type="Gene3D" id="1.10.10.10">
    <property type="entry name" value="Winged helix-like DNA-binding domain superfamily/Winged helix DNA-binding domain"/>
    <property type="match status" value="1"/>
</dbReference>
<dbReference type="Pfam" id="PF16923">
    <property type="entry name" value="Glyco_hydro_63N"/>
    <property type="match status" value="1"/>
</dbReference>
<dbReference type="EC" id="3.2.1.106" evidence="11 12"/>
<keyword evidence="19" id="KW-1185">Reference proteome</keyword>
<dbReference type="STRING" id="52247.A0A4T0X5X2"/>
<dbReference type="EMBL" id="SELW01000097">
    <property type="protein sequence ID" value="TID30878.1"/>
    <property type="molecule type" value="Genomic_DNA"/>
</dbReference>
<evidence type="ECO:0000313" key="18">
    <source>
        <dbReference type="EMBL" id="TID30878.1"/>
    </source>
</evidence>
<evidence type="ECO:0000256" key="13">
    <source>
        <dbReference type="RuleBase" id="RU369107"/>
    </source>
</evidence>
<dbReference type="Gene3D" id="2.70.98.110">
    <property type="entry name" value="Glycosyl hydrolase family 63, N-terminal domain"/>
    <property type="match status" value="1"/>
</dbReference>
<dbReference type="GO" id="GO:0006487">
    <property type="term" value="P:protein N-linked glycosylation"/>
    <property type="evidence" value="ECO:0007669"/>
    <property type="project" value="UniProtKB-UniRule"/>
</dbReference>
<evidence type="ECO:0000256" key="8">
    <source>
        <dbReference type="ARBA" id="ARBA00023136"/>
    </source>
</evidence>
<evidence type="ECO:0000313" key="19">
    <source>
        <dbReference type="Proteomes" id="UP000307173"/>
    </source>
</evidence>
<evidence type="ECO:0000256" key="4">
    <source>
        <dbReference type="ARBA" id="ARBA00022801"/>
    </source>
</evidence>
<dbReference type="PANTHER" id="PTHR10412">
    <property type="entry name" value="MANNOSYL-OLIGOSACCHARIDE GLUCOSIDASE"/>
    <property type="match status" value="1"/>
</dbReference>
<sequence length="1578" mass="179896">MIPVAPDLGLVETYGTTSVLSIGTKDGKLDIEEAVVADDVRSLKVRESTVVTIHENVKREVIDVTNEGIPRGKSAELFMPDDVFDPCVSCVVEMCKVGDNTLTAFATGEDDRILILGRLNLDNNSIKFVKIKALDMRSMVKQIEMIVVRECVVILVRTRMEVHLLKVERGLVTKLFKFNVNEEWVDIAYSTVSYFSGIIKMAVIDEVGKFAVFESIADNNIGEFYKVDLMFESIYDPVDLSHFKKLVWLEENRLLLFTRTQLHEYNFDTEKLRCRVSAGIWSKLLDFVPNSTKTLYYSLTSKEVIVVDVNDGGLHRRFAWKHYLNDTDTSMYVRVVNFENEELCIVTSKQVPVSFVFRFTVDGMRMIETPTMFLPTTNEPWVSFSLLPMGSRFEMILKVEGAVRSCLVDVVDGVCGGMKKVRDVLGDKKEIHLLDYEVDEILELKKYYKFSGHELPNSSEITRQIYERVEKFLESGCTQITLFQLTSELHIPRRVENVCKIVEYMIRNNGDEQFEIYINRKSWMVDTRIAERVEANDETLSEHIRELRSSIEVWKREGVFDIAGVEIRIAADMGELGDNVRNVLAHFEDDFTVVGIYDSEEEHEDENEVTTVWSIPTISVSQRKNVGVKIETSDSQSESQRVSQLSQRRQAVLEEGGLEKLNEKRNLDSLKWGPFRSNVYVGVRPRIPESLIAGLMWFPTKGFDGMQKAKHACDQGDNIEKFGWVKYDPRFGGREEIIDSDCELKLNVEFVKNENGENWALRVNGKAMNEDAVNSVVFYTGLESDGSLEFEGEYVEGSDNLVDGELRLKGFVDKLGGFNIEIVDSKDNEYAEFESKSLQYDKGFDPSKTHHVSLKVPGEHVWQGSEIFWTLVQMNVEDVETREIKPSSFSASELFQVRNPGGFTGNLHFVQKTFVGDFQFDIVYNKVGEKDVISAGEDVSERLKRVYDIIDTKFAENFQLNAPFNDVEHIKFAKEILSQLLGGLLYQYGDQLVDRNALVDDVKFTHAELHGELEGPHELFSFVPSRPFFPRGFYWDEGFHLLPILKYDTELALDVLHGWFKLVDEDGWIAREQILGSESRSKVPPEFTVQNPRIANPPTMLMVLGDIISSGVEVDKKLLSEMYPLLQRHYEWFRRTQRGDAADIDHRAERYPYVDEVYRWKGRTRDHCLPSGLDDYPRCPADTSELDVDLLSWVGVGARAMQEVAARLGEVEDARVYGEQYKRVVRNLEVVHWNSEEGLFCDVTEDEDGESDEFACHEGYVSLMPFMLGHIANSDSEKLMAAVASIVDEEKLASVAGVRSLSARDACFHQGGDDYWRGHVWMNMTFLALRALERYSSGASDASVRAACRAAGAHHGNARGGLIRLNQLKLTAAMSSGRKKVEKLELGDATTLVREYLSKEYRPYAVSDLMLNLHNRVSKNLLVTILDTGVEDGVFIVKRYGKLSFYCSAEKQIPLVAEPLNLAKLQELHSHVENVSKQVAEVKRAISALPVESDRELVERVEFLQKRRLDLLERIAKMDTTIIEQPALDITLVEQRARKLTLCLKRVVDTIREARDEPREEFFSWLESLGLKTRGLRT</sequence>
<evidence type="ECO:0000259" key="14">
    <source>
        <dbReference type="Pfam" id="PF03200"/>
    </source>
</evidence>
<protein>
    <recommendedName>
        <fullName evidence="11 12">Mannosyl-oligosaccharide glucosidase</fullName>
        <ecNumber evidence="11 12">3.2.1.106</ecNumber>
    </recommendedName>
    <alternativeName>
        <fullName evidence="13">Glucosidase I</fullName>
    </alternativeName>
</protein>
<keyword evidence="6" id="KW-0735">Signal-anchor</keyword>
<evidence type="ECO:0000256" key="12">
    <source>
        <dbReference type="RuleBase" id="RU368089"/>
    </source>
</evidence>
<dbReference type="Pfam" id="PF03200">
    <property type="entry name" value="Glyco_hydro_63"/>
    <property type="match status" value="1"/>
</dbReference>
<dbReference type="Pfam" id="PF07106">
    <property type="entry name" value="WHD_TBPIP"/>
    <property type="match status" value="1"/>
</dbReference>
<organism evidence="18 19">
    <name type="scientific">Pichia inconspicua</name>
    <dbReference type="NCBI Taxonomy" id="52247"/>
    <lineage>
        <taxon>Eukaryota</taxon>
        <taxon>Fungi</taxon>
        <taxon>Dikarya</taxon>
        <taxon>Ascomycota</taxon>
        <taxon>Saccharomycotina</taxon>
        <taxon>Pichiomycetes</taxon>
        <taxon>Pichiales</taxon>
        <taxon>Pichiaceae</taxon>
        <taxon>Pichia</taxon>
    </lineage>
</organism>
<dbReference type="InterPro" id="IPR031631">
    <property type="entry name" value="Glyco_hydro_63N"/>
</dbReference>
<feature type="domain" description="Homologous-pairing protein 2 winged helix" evidence="15">
    <location>
        <begin position="1388"/>
        <end position="1447"/>
    </location>
</feature>
<keyword evidence="7" id="KW-1133">Transmembrane helix</keyword>
<evidence type="ECO:0000256" key="11">
    <source>
        <dbReference type="ARBA" id="ARBA00038888"/>
    </source>
</evidence>
<dbReference type="GO" id="GO:0009311">
    <property type="term" value="P:oligosaccharide metabolic process"/>
    <property type="evidence" value="ECO:0007669"/>
    <property type="project" value="UniProtKB-UniRule"/>
</dbReference>
<dbReference type="InterPro" id="IPR036388">
    <property type="entry name" value="WH-like_DNA-bd_sf"/>
</dbReference>
<keyword evidence="3" id="KW-0812">Transmembrane</keyword>
<evidence type="ECO:0000259" key="17">
    <source>
        <dbReference type="Pfam" id="PF16923"/>
    </source>
</evidence>
<dbReference type="SUPFAM" id="SSF48208">
    <property type="entry name" value="Six-hairpin glycosidases"/>
    <property type="match status" value="1"/>
</dbReference>
<dbReference type="InterPro" id="IPR004888">
    <property type="entry name" value="Glycoside_hydrolase_63"/>
</dbReference>
<dbReference type="InterPro" id="IPR012341">
    <property type="entry name" value="6hp_glycosidase-like_sf"/>
</dbReference>
<proteinExistence type="inferred from homology"/>
<feature type="domain" description="Glycosyl hydrolase family 63 N-terminal" evidence="17">
    <location>
        <begin position="669"/>
        <end position="881"/>
    </location>
</feature>
<accession>A0A4T0X5X2</accession>
<dbReference type="Pfam" id="PF10214">
    <property type="entry name" value="Rrn6_beta-prop"/>
    <property type="match status" value="1"/>
</dbReference>
<comment type="function">
    <text evidence="12">Cleaves the distal alpha 1,2-linked glucose residue from the Glc(3)Man(9)GlcNAc(2) oligosaccharide precursor.</text>
</comment>
<evidence type="ECO:0000256" key="9">
    <source>
        <dbReference type="ARBA" id="ARBA00023180"/>
    </source>
</evidence>
<evidence type="ECO:0000256" key="1">
    <source>
        <dbReference type="ARBA" id="ARBA00004648"/>
    </source>
</evidence>
<dbReference type="InterPro" id="IPR038518">
    <property type="entry name" value="Glyco_hydro_63N_sf"/>
</dbReference>
<keyword evidence="5 12" id="KW-0256">Endoplasmic reticulum</keyword>
<dbReference type="Proteomes" id="UP000307173">
    <property type="component" value="Unassembled WGS sequence"/>
</dbReference>
<feature type="domain" description="RRN6 beta-propeller" evidence="16">
    <location>
        <begin position="200"/>
        <end position="364"/>
    </location>
</feature>
<evidence type="ECO:0000256" key="3">
    <source>
        <dbReference type="ARBA" id="ARBA00022692"/>
    </source>
</evidence>
<dbReference type="GO" id="GO:0005789">
    <property type="term" value="C:endoplasmic reticulum membrane"/>
    <property type="evidence" value="ECO:0007669"/>
    <property type="project" value="UniProtKB-SubCell"/>
</dbReference>
<evidence type="ECO:0000256" key="7">
    <source>
        <dbReference type="ARBA" id="ARBA00022989"/>
    </source>
</evidence>
<dbReference type="InterPro" id="IPR010776">
    <property type="entry name" value="Hop2_WH_dom"/>
</dbReference>
<gene>
    <name evidence="18" type="ORF">CANINC_000526</name>
</gene>
<comment type="subcellular location">
    <subcellularLocation>
        <location evidence="1 12">Endoplasmic reticulum membrane</location>
        <topology evidence="1 12">Single-pass type II membrane protein</topology>
    </subcellularLocation>
</comment>
<dbReference type="GO" id="GO:0004573">
    <property type="term" value="F:Glc3Man9GlcNAc2 oligosaccharide glucosidase activity"/>
    <property type="evidence" value="ECO:0007669"/>
    <property type="project" value="UniProtKB-UniRule"/>
</dbReference>
<evidence type="ECO:0000256" key="10">
    <source>
        <dbReference type="ARBA" id="ARBA00023295"/>
    </source>
</evidence>
<comment type="catalytic activity">
    <reaction evidence="12">
        <text>N(4)-(alpha-D-Glc-(1-&gt;2)-alpha-D-Glc-(1-&gt;3)-alpha-D-Glc-(1-&gt;3)-alpha-D-Man-(1-&gt;2)-alpha-D-Man-(1-&gt;2)-alpha-D-Man-(1-&gt;3)-[alpha-D-Man-(1-&gt;2)-alpha-D-Man-(1-&gt;3)-[alpha-D-Man-(1-&gt;2)-alpha-D-Man-(1-&gt;6)]-alpha-D-Man-(1-&gt;6)]-beta-D-Man-(1-&gt;4)-beta-D-GlcNAc-(1-&gt;4)-beta-D-GlcNAc)-L-asparaginyl-[protein] + H2O = N(4)-(alpha-D-Glc-(1-&gt;3)-alpha-D-Glc-(1-&gt;3)-alpha-D-Man-(1-&gt;2)-alpha-D-Man-(1-&gt;2)-alpha-D-Man-(1-&gt;3)-[alpha-D-Man-(1-&gt;2)-alpha-D-Man-(1-&gt;3)-[alpha-D-Man-(1-&gt;2)-alpha-D-Man-(1-&gt;6)]-alpha-D-Man-(1-&gt;6)]-beta-D-Man-(1-&gt;4)-beta-D-GlcNAc-(1-&gt;4)-beta-D-GlcNAc)-L-asparaginyl-[protein] + beta-D-glucose</text>
        <dbReference type="Rhea" id="RHEA:55988"/>
        <dbReference type="Rhea" id="RHEA-COMP:12806"/>
        <dbReference type="Rhea" id="RHEA-COMP:14355"/>
        <dbReference type="ChEBI" id="CHEBI:15377"/>
        <dbReference type="ChEBI" id="CHEBI:15903"/>
        <dbReference type="ChEBI" id="CHEBI:59082"/>
        <dbReference type="ChEBI" id="CHEBI:132537"/>
        <dbReference type="EC" id="3.2.1.106"/>
    </reaction>
</comment>
<feature type="domain" description="Glycosyl hydrolase family 63 C-terminal" evidence="14">
    <location>
        <begin position="936"/>
        <end position="1343"/>
    </location>
</feature>
<comment type="caution">
    <text evidence="18">The sequence shown here is derived from an EMBL/GenBank/DDBJ whole genome shotgun (WGS) entry which is preliminary data.</text>
</comment>
<name>A0A4T0X5X2_9ASCO</name>
<comment type="similarity">
    <text evidence="2 12">Belongs to the glycosyl hydrolase 63 family.</text>
</comment>
<evidence type="ECO:0000256" key="2">
    <source>
        <dbReference type="ARBA" id="ARBA00010833"/>
    </source>
</evidence>
<evidence type="ECO:0000259" key="15">
    <source>
        <dbReference type="Pfam" id="PF07106"/>
    </source>
</evidence>
<comment type="pathway">
    <text evidence="13">Glycan metabolism; N-glycan degradation.</text>
</comment>